<dbReference type="GO" id="GO:0003735">
    <property type="term" value="F:structural constituent of ribosome"/>
    <property type="evidence" value="ECO:0007669"/>
    <property type="project" value="InterPro"/>
</dbReference>
<comment type="subcellular location">
    <subcellularLocation>
        <location evidence="1">Mitochondrion</location>
    </subcellularLocation>
</comment>
<dbReference type="GO" id="GO:1990904">
    <property type="term" value="C:ribonucleoprotein complex"/>
    <property type="evidence" value="ECO:0007669"/>
    <property type="project" value="UniProtKB-KW"/>
</dbReference>
<dbReference type="GO" id="GO:0005840">
    <property type="term" value="C:ribosome"/>
    <property type="evidence" value="ECO:0007669"/>
    <property type="project" value="UniProtKB-KW"/>
</dbReference>
<dbReference type="PANTHER" id="PTHR15889:SF2">
    <property type="entry name" value="LARGE RIBOSOMAL SUBUNIT PROTEIN ML37"/>
    <property type="match status" value="1"/>
</dbReference>
<dbReference type="OrthoDB" id="5835618at2759"/>
<keyword evidence="4" id="KW-0496">Mitochondrion</keyword>
<evidence type="ECO:0000256" key="3">
    <source>
        <dbReference type="ARBA" id="ARBA00022980"/>
    </source>
</evidence>
<comment type="caution">
    <text evidence="9">The sequence shown here is derived from an EMBL/GenBank/DDBJ whole genome shotgun (WGS) entry which is preliminary data.</text>
</comment>
<evidence type="ECO:0000313" key="10">
    <source>
        <dbReference type="Proteomes" id="UP000770661"/>
    </source>
</evidence>
<dbReference type="Pfam" id="PF07147">
    <property type="entry name" value="PDCD9"/>
    <property type="match status" value="1"/>
</dbReference>
<evidence type="ECO:0000256" key="7">
    <source>
        <dbReference type="ARBA" id="ARBA00039442"/>
    </source>
</evidence>
<keyword evidence="2" id="KW-0809">Transit peptide</keyword>
<keyword evidence="5" id="KW-0687">Ribonucleoprotein</keyword>
<evidence type="ECO:0000256" key="6">
    <source>
        <dbReference type="ARBA" id="ARBA00037985"/>
    </source>
</evidence>
<protein>
    <recommendedName>
        <fullName evidence="7">Large ribosomal subunit protein mL37</fullName>
    </recommendedName>
    <alternativeName>
        <fullName evidence="8">39S ribosomal protein L37, mitochondrial</fullName>
    </alternativeName>
</protein>
<name>A0A8J5CW27_CHIOP</name>
<accession>A0A8J5CW27</accession>
<dbReference type="GO" id="GO:0005739">
    <property type="term" value="C:mitochondrion"/>
    <property type="evidence" value="ECO:0007669"/>
    <property type="project" value="UniProtKB-SubCell"/>
</dbReference>
<comment type="similarity">
    <text evidence="6">Belongs to the mitochondrion-specific ribosomal protein mL37 family.</text>
</comment>
<dbReference type="Proteomes" id="UP000770661">
    <property type="component" value="Unassembled WGS sequence"/>
</dbReference>
<reference evidence="9" key="1">
    <citation type="submission" date="2020-07" db="EMBL/GenBank/DDBJ databases">
        <title>The High-quality genome of the commercially important snow crab, Chionoecetes opilio.</title>
        <authorList>
            <person name="Jeong J.-H."/>
            <person name="Ryu S."/>
        </authorList>
    </citation>
    <scope>NUCLEOTIDE SEQUENCE</scope>
    <source>
        <strain evidence="9">MADBK_172401_WGS</strain>
        <tissue evidence="9">Digestive gland</tissue>
    </source>
</reference>
<gene>
    <name evidence="9" type="primary">MRPL37</name>
    <name evidence="9" type="ORF">GWK47_005788</name>
</gene>
<evidence type="ECO:0000256" key="5">
    <source>
        <dbReference type="ARBA" id="ARBA00023274"/>
    </source>
</evidence>
<sequence>MGLCQAQLITNTLTRPALPQAVTDHAAAAAAANTSPDLDERVKEAILHAHLLDSYQRRLPRVLDVVNNQAGSSRWTTASRKTLNYQLLLLLDQVEGCGLERQLVEDSSTTLMLPHGNRLMQMRHDAGYLLSSPDPLPPMATQGEVLAASEGEDMPDLYPLSPFSNCRARDTYPTEECYAVDSPHLYPHTIFMHHNQPRMPHTEDVFKGMSLLYAFSHAAAYAKLVQKHSLGDLDKPITVQVVHINGPQYHLGVFQLNTLNLAPSAADKPVRNLFWTQEWETLFDSCKFKAGRGVLEGYNPKVFSLLRGLHAQG</sequence>
<dbReference type="EMBL" id="JACEEZ010008904">
    <property type="protein sequence ID" value="KAG0722911.1"/>
    <property type="molecule type" value="Genomic_DNA"/>
</dbReference>
<dbReference type="PANTHER" id="PTHR15889">
    <property type="entry name" value="MITOCHONDRIAL RIBOSOMAL PROTEIN L37"/>
    <property type="match status" value="1"/>
</dbReference>
<keyword evidence="3 9" id="KW-0689">Ribosomal protein</keyword>
<dbReference type="InterPro" id="IPR052482">
    <property type="entry name" value="mtLSU_mL37"/>
</dbReference>
<evidence type="ECO:0000256" key="2">
    <source>
        <dbReference type="ARBA" id="ARBA00022946"/>
    </source>
</evidence>
<evidence type="ECO:0000256" key="4">
    <source>
        <dbReference type="ARBA" id="ARBA00023128"/>
    </source>
</evidence>
<keyword evidence="10" id="KW-1185">Reference proteome</keyword>
<dbReference type="GO" id="GO:0006412">
    <property type="term" value="P:translation"/>
    <property type="evidence" value="ECO:0007669"/>
    <property type="project" value="InterPro"/>
</dbReference>
<organism evidence="9 10">
    <name type="scientific">Chionoecetes opilio</name>
    <name type="common">Atlantic snow crab</name>
    <name type="synonym">Cancer opilio</name>
    <dbReference type="NCBI Taxonomy" id="41210"/>
    <lineage>
        <taxon>Eukaryota</taxon>
        <taxon>Metazoa</taxon>
        <taxon>Ecdysozoa</taxon>
        <taxon>Arthropoda</taxon>
        <taxon>Crustacea</taxon>
        <taxon>Multicrustacea</taxon>
        <taxon>Malacostraca</taxon>
        <taxon>Eumalacostraca</taxon>
        <taxon>Eucarida</taxon>
        <taxon>Decapoda</taxon>
        <taxon>Pleocyemata</taxon>
        <taxon>Brachyura</taxon>
        <taxon>Eubrachyura</taxon>
        <taxon>Majoidea</taxon>
        <taxon>Majidae</taxon>
        <taxon>Chionoecetes</taxon>
    </lineage>
</organism>
<evidence type="ECO:0000256" key="8">
    <source>
        <dbReference type="ARBA" id="ARBA00041617"/>
    </source>
</evidence>
<proteinExistence type="inferred from homology"/>
<dbReference type="InterPro" id="IPR010793">
    <property type="entry name" value="Ribosomal_mL37/mL65"/>
</dbReference>
<evidence type="ECO:0000313" key="9">
    <source>
        <dbReference type="EMBL" id="KAG0722911.1"/>
    </source>
</evidence>
<dbReference type="AlphaFoldDB" id="A0A8J5CW27"/>
<evidence type="ECO:0000256" key="1">
    <source>
        <dbReference type="ARBA" id="ARBA00004173"/>
    </source>
</evidence>